<dbReference type="AlphaFoldDB" id="A0AAN8QYK9"/>
<accession>A0AAN8QYK9</accession>
<organism evidence="1 2">
    <name type="scientific">Coregonus suidteri</name>
    <dbReference type="NCBI Taxonomy" id="861788"/>
    <lineage>
        <taxon>Eukaryota</taxon>
        <taxon>Metazoa</taxon>
        <taxon>Chordata</taxon>
        <taxon>Craniata</taxon>
        <taxon>Vertebrata</taxon>
        <taxon>Euteleostomi</taxon>
        <taxon>Actinopterygii</taxon>
        <taxon>Neopterygii</taxon>
        <taxon>Teleostei</taxon>
        <taxon>Protacanthopterygii</taxon>
        <taxon>Salmoniformes</taxon>
        <taxon>Salmonidae</taxon>
        <taxon>Coregoninae</taxon>
        <taxon>Coregonus</taxon>
    </lineage>
</organism>
<keyword evidence="2" id="KW-1185">Reference proteome</keyword>
<reference evidence="1 2" key="1">
    <citation type="submission" date="2021-04" db="EMBL/GenBank/DDBJ databases">
        <authorList>
            <person name="De Guttry C."/>
            <person name="Zahm M."/>
            <person name="Klopp C."/>
            <person name="Cabau C."/>
            <person name="Louis A."/>
            <person name="Berthelot C."/>
            <person name="Parey E."/>
            <person name="Roest Crollius H."/>
            <person name="Montfort J."/>
            <person name="Robinson-Rechavi M."/>
            <person name="Bucao C."/>
            <person name="Bouchez O."/>
            <person name="Gislard M."/>
            <person name="Lluch J."/>
            <person name="Milhes M."/>
            <person name="Lampietro C."/>
            <person name="Lopez Roques C."/>
            <person name="Donnadieu C."/>
            <person name="Braasch I."/>
            <person name="Desvignes T."/>
            <person name="Postlethwait J."/>
            <person name="Bobe J."/>
            <person name="Wedekind C."/>
            <person name="Guiguen Y."/>
        </authorList>
    </citation>
    <scope>NUCLEOTIDE SEQUENCE [LARGE SCALE GENOMIC DNA]</scope>
    <source>
        <strain evidence="1">Cs_M1</strain>
        <tissue evidence="1">Blood</tissue>
    </source>
</reference>
<sequence>MGREVNRNLWMYYGTSLVFQTEDILRRPVIKKQLQGQLSHHKPYLNLVHCLWQWVHGNVGRRLMPSREPWEPSLEPWMQLDVLHKLWMEFMSHYLSCLPQSQHPHILERLKYTMPTNAELALRYPKHPTPPHKHYRPKPVVN</sequence>
<dbReference type="EMBL" id="JAGTTL010000007">
    <property type="protein sequence ID" value="KAK6319894.1"/>
    <property type="molecule type" value="Genomic_DNA"/>
</dbReference>
<gene>
    <name evidence="1" type="ORF">J4Q44_G00090010</name>
</gene>
<evidence type="ECO:0000313" key="2">
    <source>
        <dbReference type="Proteomes" id="UP001356427"/>
    </source>
</evidence>
<comment type="caution">
    <text evidence="1">The sequence shown here is derived from an EMBL/GenBank/DDBJ whole genome shotgun (WGS) entry which is preliminary data.</text>
</comment>
<evidence type="ECO:0000313" key="1">
    <source>
        <dbReference type="EMBL" id="KAK6319894.1"/>
    </source>
</evidence>
<proteinExistence type="predicted"/>
<protein>
    <submittedName>
        <fullName evidence="1">Uncharacterized protein</fullName>
    </submittedName>
</protein>
<dbReference type="Proteomes" id="UP001356427">
    <property type="component" value="Unassembled WGS sequence"/>
</dbReference>
<name>A0AAN8QYK9_9TELE</name>